<dbReference type="Gene3D" id="3.40.50.300">
    <property type="entry name" value="P-loop containing nucleotide triphosphate hydrolases"/>
    <property type="match status" value="1"/>
</dbReference>
<dbReference type="Pfam" id="PF13560">
    <property type="entry name" value="HTH_31"/>
    <property type="match status" value="1"/>
</dbReference>
<dbReference type="InterPro" id="IPR003593">
    <property type="entry name" value="AAA+_ATPase"/>
</dbReference>
<dbReference type="SMART" id="SM00530">
    <property type="entry name" value="HTH_XRE"/>
    <property type="match status" value="1"/>
</dbReference>
<dbReference type="SUPFAM" id="SSF47413">
    <property type="entry name" value="lambda repressor-like DNA-binding domains"/>
    <property type="match status" value="1"/>
</dbReference>
<dbReference type="GO" id="GO:0043531">
    <property type="term" value="F:ADP binding"/>
    <property type="evidence" value="ECO:0007669"/>
    <property type="project" value="InterPro"/>
</dbReference>
<dbReference type="InterPro" id="IPR001387">
    <property type="entry name" value="Cro/C1-type_HTH"/>
</dbReference>
<dbReference type="SMART" id="SM00382">
    <property type="entry name" value="AAA"/>
    <property type="match status" value="1"/>
</dbReference>
<evidence type="ECO:0000259" key="2">
    <source>
        <dbReference type="PROSITE" id="PS50943"/>
    </source>
</evidence>
<evidence type="ECO:0000256" key="1">
    <source>
        <dbReference type="SAM" id="MobiDB-lite"/>
    </source>
</evidence>
<gene>
    <name evidence="3" type="ORF">FRZ03_19405</name>
</gene>
<dbReference type="PRINTS" id="PR00364">
    <property type="entry name" value="DISEASERSIST"/>
</dbReference>
<dbReference type="PANTHER" id="PTHR47691:SF3">
    <property type="entry name" value="HTH-TYPE TRANSCRIPTIONAL REGULATOR RV0890C-RELATED"/>
    <property type="match status" value="1"/>
</dbReference>
<dbReference type="EMBL" id="VOGW01000108">
    <property type="protein sequence ID" value="TWV42653.1"/>
    <property type="molecule type" value="Genomic_DNA"/>
</dbReference>
<dbReference type="InterPro" id="IPR027417">
    <property type="entry name" value="P-loop_NTPase"/>
</dbReference>
<dbReference type="PROSITE" id="PS50943">
    <property type="entry name" value="HTH_CROC1"/>
    <property type="match status" value="1"/>
</dbReference>
<proteinExistence type="predicted"/>
<dbReference type="SUPFAM" id="SSF52540">
    <property type="entry name" value="P-loop containing nucleoside triphosphate hydrolases"/>
    <property type="match status" value="1"/>
</dbReference>
<sequence>MVRHGKSVPWGVGCFEASFTRSDGRRTIGEIAEQREHTMSEAVETGGGSPAGRLVREARQHLGLTIEELAEASGVSVRTIGDVERGRSQRPQRGTLTALAQGLGLDEAARAELLAVVRAGRPVTGTSARVKASPCTLPRGVRDFVGRHAELSALRALAQRAAEGQDRDGDVPPVAVVSGPPGSGKTTLALRLAEEFAPSFPDGEFLLDMRGLEEHPLSAQEAVLRLLGAWDIEVAQLGAEERLARYHASAARLRAVLILDNAADEAQVRPLLPREGGVLAVVTSRRTLAGLEGVRRVQLGALSEDESTALLRAIVSDGRVDAEPDAVRSVSELCGHLPLALRVAGNWAATRTNWSLRRLAGRLADEDRRLDSLSAGDLRVNSAFSLSYSRLAPAAARMFRLLSLVPGPDFSAPPAAVLAGVSLPYAEDLLDDLLDAGLLMTSPGDRYRFHDLLRLYARSRLRAEEGEAGAAAAGARLRSWLLETAVLAGRWYEPDHGAPPPDPGRLVALDDRDQALRWLKAESDNWLAALREAAAGGEHATVTDVAQAMNWFSDLWVSWGHWAEVFQRAAESAAALGDPGLEAAHRNHVAWAHWVGGRHDEAAVSATRALRLATAGGDVAQQGWAHFYLGWLQNVAGDDAPATGNLTRARELFVRADDIRGYLQAAIAGINLLERAGRLREAVEAHQEVVDALADPRNHERIPPNVRDTDALTAGYQVGFVHLAQGHWADAVRALRPIRGQFDARGFHTPGAEVHLNLAHALARLGEDDEAAAGYRAVLALEGRIPPAMVDEARTGLDALAPGGPALEEPARLAARRP</sequence>
<comment type="caution">
    <text evidence="3">The sequence shown here is derived from an EMBL/GenBank/DDBJ whole genome shotgun (WGS) entry which is preliminary data.</text>
</comment>
<feature type="domain" description="HTH cro/C1-type" evidence="2">
    <location>
        <begin position="55"/>
        <end position="110"/>
    </location>
</feature>
<dbReference type="Gene3D" id="1.10.260.40">
    <property type="entry name" value="lambda repressor-like DNA-binding domains"/>
    <property type="match status" value="1"/>
</dbReference>
<dbReference type="PANTHER" id="PTHR47691">
    <property type="entry name" value="REGULATOR-RELATED"/>
    <property type="match status" value="1"/>
</dbReference>
<keyword evidence="4" id="KW-1185">Reference proteome</keyword>
<accession>A0A5C6JML1</accession>
<dbReference type="SUPFAM" id="SSF48452">
    <property type="entry name" value="TPR-like"/>
    <property type="match status" value="1"/>
</dbReference>
<organism evidence="3 4">
    <name type="scientific">Streptomyces misionensis</name>
    <dbReference type="NCBI Taxonomy" id="67331"/>
    <lineage>
        <taxon>Bacteria</taxon>
        <taxon>Bacillati</taxon>
        <taxon>Actinomycetota</taxon>
        <taxon>Actinomycetes</taxon>
        <taxon>Kitasatosporales</taxon>
        <taxon>Streptomycetaceae</taxon>
        <taxon>Streptomyces</taxon>
    </lineage>
</organism>
<dbReference type="Gene3D" id="1.25.40.10">
    <property type="entry name" value="Tetratricopeptide repeat domain"/>
    <property type="match status" value="2"/>
</dbReference>
<dbReference type="InterPro" id="IPR010982">
    <property type="entry name" value="Lambda_DNA-bd_dom_sf"/>
</dbReference>
<name>A0A5C6JML1_9ACTN</name>
<dbReference type="GO" id="GO:0003677">
    <property type="term" value="F:DNA binding"/>
    <property type="evidence" value="ECO:0007669"/>
    <property type="project" value="InterPro"/>
</dbReference>
<dbReference type="Proteomes" id="UP000320481">
    <property type="component" value="Unassembled WGS sequence"/>
</dbReference>
<protein>
    <submittedName>
        <fullName evidence="3">Helix-turn-helix domain-containing protein</fullName>
    </submittedName>
</protein>
<dbReference type="CDD" id="cd00093">
    <property type="entry name" value="HTH_XRE"/>
    <property type="match status" value="1"/>
</dbReference>
<feature type="region of interest" description="Disordered" evidence="1">
    <location>
        <begin position="163"/>
        <end position="182"/>
    </location>
</feature>
<feature type="compositionally biased region" description="Low complexity" evidence="1">
    <location>
        <begin position="171"/>
        <end position="182"/>
    </location>
</feature>
<evidence type="ECO:0000313" key="4">
    <source>
        <dbReference type="Proteomes" id="UP000320481"/>
    </source>
</evidence>
<dbReference type="AlphaFoldDB" id="A0A5C6JML1"/>
<evidence type="ECO:0000313" key="3">
    <source>
        <dbReference type="EMBL" id="TWV42653.1"/>
    </source>
</evidence>
<dbReference type="InterPro" id="IPR011990">
    <property type="entry name" value="TPR-like_helical_dom_sf"/>
</dbReference>
<reference evidence="3" key="1">
    <citation type="journal article" date="2019" name="Microbiol. Resour. Announc.">
        <title>Draft Genomic Sequences of Streptomyces misionensis and Streptomyces albidoflavus, bacteria applied for phytopathogen biocontrol.</title>
        <authorList>
            <person name="Pylro V."/>
            <person name="Dias A."/>
            <person name="Andreote F."/>
            <person name="Varani A."/>
            <person name="Andreote C."/>
            <person name="Bernardo E."/>
            <person name="Martins T."/>
        </authorList>
    </citation>
    <scope>NUCLEOTIDE SEQUENCE [LARGE SCALE GENOMIC DNA]</scope>
    <source>
        <strain evidence="3">66</strain>
    </source>
</reference>